<feature type="non-terminal residue" evidence="1">
    <location>
        <position position="124"/>
    </location>
</feature>
<protein>
    <submittedName>
        <fullName evidence="1">7652_t:CDS:1</fullName>
    </submittedName>
</protein>
<name>A0ACA9RUX9_9GLOM</name>
<dbReference type="EMBL" id="CAJVQC010073844">
    <property type="protein sequence ID" value="CAG8812586.1"/>
    <property type="molecule type" value="Genomic_DNA"/>
</dbReference>
<evidence type="ECO:0000313" key="2">
    <source>
        <dbReference type="Proteomes" id="UP000789920"/>
    </source>
</evidence>
<organism evidence="1 2">
    <name type="scientific">Racocetra persica</name>
    <dbReference type="NCBI Taxonomy" id="160502"/>
    <lineage>
        <taxon>Eukaryota</taxon>
        <taxon>Fungi</taxon>
        <taxon>Fungi incertae sedis</taxon>
        <taxon>Mucoromycota</taxon>
        <taxon>Glomeromycotina</taxon>
        <taxon>Glomeromycetes</taxon>
        <taxon>Diversisporales</taxon>
        <taxon>Gigasporaceae</taxon>
        <taxon>Racocetra</taxon>
    </lineage>
</organism>
<sequence>EQEISSESDTESSEDEFEMCFLQNHHGEHLLNDFLTSSEYLTQDYDELDKIDEELDSQNSSSATPVVEVTRSQGKNRGRSYGSRANKNSRGFKLKQQESLSNPPEFTPLQHELPFYERGYPILP</sequence>
<accession>A0ACA9RUX9</accession>
<reference evidence="1" key="1">
    <citation type="submission" date="2021-06" db="EMBL/GenBank/DDBJ databases">
        <authorList>
            <person name="Kallberg Y."/>
            <person name="Tangrot J."/>
            <person name="Rosling A."/>
        </authorList>
    </citation>
    <scope>NUCLEOTIDE SEQUENCE</scope>
    <source>
        <strain evidence="1">MA461A</strain>
    </source>
</reference>
<keyword evidence="2" id="KW-1185">Reference proteome</keyword>
<proteinExistence type="predicted"/>
<dbReference type="Proteomes" id="UP000789920">
    <property type="component" value="Unassembled WGS sequence"/>
</dbReference>
<feature type="non-terminal residue" evidence="1">
    <location>
        <position position="1"/>
    </location>
</feature>
<comment type="caution">
    <text evidence="1">The sequence shown here is derived from an EMBL/GenBank/DDBJ whole genome shotgun (WGS) entry which is preliminary data.</text>
</comment>
<evidence type="ECO:0000313" key="1">
    <source>
        <dbReference type="EMBL" id="CAG8812586.1"/>
    </source>
</evidence>
<gene>
    <name evidence="1" type="ORF">RPERSI_LOCUS23556</name>
</gene>